<evidence type="ECO:0008006" key="10">
    <source>
        <dbReference type="Google" id="ProtNLM"/>
    </source>
</evidence>
<keyword evidence="2 7" id="KW-0812">Transmembrane</keyword>
<keyword evidence="4" id="KW-0443">Lipid metabolism</keyword>
<dbReference type="PANTHER" id="PTHR23063">
    <property type="entry name" value="PHOSPHOLIPID ACYLTRANSFERASE"/>
    <property type="match status" value="1"/>
</dbReference>
<reference evidence="8" key="1">
    <citation type="submission" date="2023-02" db="EMBL/GenBank/DDBJ databases">
        <authorList>
            <person name="Palmer J.M."/>
        </authorList>
    </citation>
    <scope>NUCLEOTIDE SEQUENCE</scope>
    <source>
        <strain evidence="8">FW57</strain>
    </source>
</reference>
<evidence type="ECO:0000256" key="7">
    <source>
        <dbReference type="SAM" id="Phobius"/>
    </source>
</evidence>
<evidence type="ECO:0000256" key="6">
    <source>
        <dbReference type="ARBA" id="ARBA00023315"/>
    </source>
</evidence>
<dbReference type="AlphaFoldDB" id="A0AAD4I1V9"/>
<dbReference type="PANTHER" id="PTHR23063:SF60">
    <property type="entry name" value="LYSOPHOSPHATIDIC ACID:OLEOYL-COA ACYLTRANSFERASE 1"/>
    <property type="match status" value="1"/>
</dbReference>
<keyword evidence="6" id="KW-0012">Acyltransferase</keyword>
<dbReference type="GO" id="GO:0016746">
    <property type="term" value="F:acyltransferase activity"/>
    <property type="evidence" value="ECO:0007669"/>
    <property type="project" value="UniProtKB-KW"/>
</dbReference>
<feature type="transmembrane region" description="Helical" evidence="7">
    <location>
        <begin position="17"/>
        <end position="37"/>
    </location>
</feature>
<gene>
    <name evidence="8" type="ORF">NEMBOFW57_005784</name>
</gene>
<sequence length="318" mass="34557">MPVANPSSILGLCLHTILFPIHLSLFVTYAAFYFLLLRHLPLPAAVRKLFLWCLMGASGIWWADLQLDGVKRGSLSQQPRSRVPHGGSIIAANFTSPIDALYLATIFDPIFVASHPLSRKVRRISLFTAICAALSRSPQLSDLAAWEARDAGSLTDLRALLALHPNRVIAVFPECGTTNGKGVLPLSPCLLAVPPANPIFPVSMRYTAPDVTTPVPGAKAWAHFLWKLLGTSAHTIRVRLAEAVFNTSRALNGVSHAEAQAGASRGGWEGRAEDQPTAEEQKLLDRVAEALARLGRVKRVGLTLKEKKQFVKAWTGKK</sequence>
<keyword evidence="3 7" id="KW-1133">Transmembrane helix</keyword>
<keyword evidence="9" id="KW-1185">Reference proteome</keyword>
<evidence type="ECO:0000313" key="8">
    <source>
        <dbReference type="EMBL" id="KAG7289413.1"/>
    </source>
</evidence>
<keyword evidence="1" id="KW-0808">Transferase</keyword>
<protein>
    <recommendedName>
        <fullName evidence="10">Phospholipid/glycerol acyltransferase domain-containing protein</fullName>
    </recommendedName>
</protein>
<proteinExistence type="predicted"/>
<evidence type="ECO:0000256" key="1">
    <source>
        <dbReference type="ARBA" id="ARBA00022679"/>
    </source>
</evidence>
<dbReference type="Proteomes" id="UP001197093">
    <property type="component" value="Unassembled WGS sequence"/>
</dbReference>
<evidence type="ECO:0000256" key="5">
    <source>
        <dbReference type="ARBA" id="ARBA00023136"/>
    </source>
</evidence>
<keyword evidence="5 7" id="KW-0472">Membrane</keyword>
<feature type="transmembrane region" description="Helical" evidence="7">
    <location>
        <begin position="49"/>
        <end position="67"/>
    </location>
</feature>
<dbReference type="GO" id="GO:0006629">
    <property type="term" value="P:lipid metabolic process"/>
    <property type="evidence" value="ECO:0007669"/>
    <property type="project" value="UniProtKB-KW"/>
</dbReference>
<dbReference type="EMBL" id="JAHCVI010000002">
    <property type="protein sequence ID" value="KAG7289413.1"/>
    <property type="molecule type" value="Genomic_DNA"/>
</dbReference>
<evidence type="ECO:0000256" key="3">
    <source>
        <dbReference type="ARBA" id="ARBA00022989"/>
    </source>
</evidence>
<organism evidence="8 9">
    <name type="scientific">Staphylotrichum longicolle</name>
    <dbReference type="NCBI Taxonomy" id="669026"/>
    <lineage>
        <taxon>Eukaryota</taxon>
        <taxon>Fungi</taxon>
        <taxon>Dikarya</taxon>
        <taxon>Ascomycota</taxon>
        <taxon>Pezizomycotina</taxon>
        <taxon>Sordariomycetes</taxon>
        <taxon>Sordariomycetidae</taxon>
        <taxon>Sordariales</taxon>
        <taxon>Chaetomiaceae</taxon>
        <taxon>Staphylotrichum</taxon>
    </lineage>
</organism>
<evidence type="ECO:0000256" key="2">
    <source>
        <dbReference type="ARBA" id="ARBA00022692"/>
    </source>
</evidence>
<evidence type="ECO:0000313" key="9">
    <source>
        <dbReference type="Proteomes" id="UP001197093"/>
    </source>
</evidence>
<dbReference type="SUPFAM" id="SSF69593">
    <property type="entry name" value="Glycerol-3-phosphate (1)-acyltransferase"/>
    <property type="match status" value="1"/>
</dbReference>
<evidence type="ECO:0000256" key="4">
    <source>
        <dbReference type="ARBA" id="ARBA00023098"/>
    </source>
</evidence>
<comment type="caution">
    <text evidence="8">The sequence shown here is derived from an EMBL/GenBank/DDBJ whole genome shotgun (WGS) entry which is preliminary data.</text>
</comment>
<accession>A0AAD4I1V9</accession>
<name>A0AAD4I1V9_9PEZI</name>